<reference evidence="1" key="2">
    <citation type="journal article" date="2015" name="Data Brief">
        <title>Shoot transcriptome of the giant reed, Arundo donax.</title>
        <authorList>
            <person name="Barrero R.A."/>
            <person name="Guerrero F.D."/>
            <person name="Moolhuijzen P."/>
            <person name="Goolsby J.A."/>
            <person name="Tidwell J."/>
            <person name="Bellgard S.E."/>
            <person name="Bellgard M.I."/>
        </authorList>
    </citation>
    <scope>NUCLEOTIDE SEQUENCE</scope>
    <source>
        <tissue evidence="1">Shoot tissue taken approximately 20 cm above the soil surface</tissue>
    </source>
</reference>
<proteinExistence type="predicted"/>
<organism evidence="1">
    <name type="scientific">Arundo donax</name>
    <name type="common">Giant reed</name>
    <name type="synonym">Donax arundinaceus</name>
    <dbReference type="NCBI Taxonomy" id="35708"/>
    <lineage>
        <taxon>Eukaryota</taxon>
        <taxon>Viridiplantae</taxon>
        <taxon>Streptophyta</taxon>
        <taxon>Embryophyta</taxon>
        <taxon>Tracheophyta</taxon>
        <taxon>Spermatophyta</taxon>
        <taxon>Magnoliopsida</taxon>
        <taxon>Liliopsida</taxon>
        <taxon>Poales</taxon>
        <taxon>Poaceae</taxon>
        <taxon>PACMAD clade</taxon>
        <taxon>Arundinoideae</taxon>
        <taxon>Arundineae</taxon>
        <taxon>Arundo</taxon>
    </lineage>
</organism>
<accession>A0A0A9BMZ6</accession>
<evidence type="ECO:0000313" key="1">
    <source>
        <dbReference type="EMBL" id="JAD60607.1"/>
    </source>
</evidence>
<dbReference type="EMBL" id="GBRH01237288">
    <property type="protein sequence ID" value="JAD60607.1"/>
    <property type="molecule type" value="Transcribed_RNA"/>
</dbReference>
<reference evidence="1" key="1">
    <citation type="submission" date="2014-09" db="EMBL/GenBank/DDBJ databases">
        <authorList>
            <person name="Magalhaes I.L.F."/>
            <person name="Oliveira U."/>
            <person name="Santos F.R."/>
            <person name="Vidigal T.H.D.A."/>
            <person name="Brescovit A.D."/>
            <person name="Santos A.J."/>
        </authorList>
    </citation>
    <scope>NUCLEOTIDE SEQUENCE</scope>
    <source>
        <tissue evidence="1">Shoot tissue taken approximately 20 cm above the soil surface</tissue>
    </source>
</reference>
<name>A0A0A9BMZ6_ARUDO</name>
<sequence length="24" mass="2691">MADYHILSTSCGDLATTYYLLLEP</sequence>
<dbReference type="AlphaFoldDB" id="A0A0A9BMZ6"/>
<protein>
    <submittedName>
        <fullName evidence="1">Uncharacterized protein</fullName>
    </submittedName>
</protein>